<evidence type="ECO:0000256" key="1">
    <source>
        <dbReference type="SAM" id="MobiDB-lite"/>
    </source>
</evidence>
<evidence type="ECO:0000259" key="3">
    <source>
        <dbReference type="Pfam" id="PF07727"/>
    </source>
</evidence>
<keyword evidence="2" id="KW-0732">Signal</keyword>
<reference evidence="4" key="1">
    <citation type="submission" date="2023-07" db="EMBL/GenBank/DDBJ databases">
        <title>A chromosome-level genome assembly of Lolium multiflorum.</title>
        <authorList>
            <person name="Chen Y."/>
            <person name="Copetti D."/>
            <person name="Kolliker R."/>
            <person name="Studer B."/>
        </authorList>
    </citation>
    <scope>NUCLEOTIDE SEQUENCE</scope>
    <source>
        <strain evidence="4">02402/16</strain>
        <tissue evidence="4">Leaf</tissue>
    </source>
</reference>
<keyword evidence="5" id="KW-1185">Reference proteome</keyword>
<dbReference type="InterPro" id="IPR013103">
    <property type="entry name" value="RVT_2"/>
</dbReference>
<evidence type="ECO:0000313" key="4">
    <source>
        <dbReference type="EMBL" id="KAK1645921.1"/>
    </source>
</evidence>
<feature type="compositionally biased region" description="Low complexity" evidence="1">
    <location>
        <begin position="185"/>
        <end position="209"/>
    </location>
</feature>
<evidence type="ECO:0000313" key="5">
    <source>
        <dbReference type="Proteomes" id="UP001231189"/>
    </source>
</evidence>
<dbReference type="Proteomes" id="UP001231189">
    <property type="component" value="Unassembled WGS sequence"/>
</dbReference>
<dbReference type="SUPFAM" id="SSF56672">
    <property type="entry name" value="DNA/RNA polymerases"/>
    <property type="match status" value="1"/>
</dbReference>
<feature type="compositionally biased region" description="Basic and acidic residues" evidence="1">
    <location>
        <begin position="234"/>
        <end position="245"/>
    </location>
</feature>
<comment type="caution">
    <text evidence="4">The sequence shown here is derived from an EMBL/GenBank/DDBJ whole genome shotgun (WGS) entry which is preliminary data.</text>
</comment>
<dbReference type="Pfam" id="PF07727">
    <property type="entry name" value="RVT_2"/>
    <property type="match status" value="1"/>
</dbReference>
<feature type="chain" id="PRO_5041942436" description="Reverse transcriptase Ty1/copia-type domain-containing protein" evidence="2">
    <location>
        <begin position="29"/>
        <end position="535"/>
    </location>
</feature>
<dbReference type="AlphaFoldDB" id="A0AAD8S550"/>
<accession>A0AAD8S550</accession>
<sequence>MLSFRVLPMLSLAMAVVLLAVTTEKHQGGNTVTKSQGDSTVKENISVTPEIAEMMVVPTTVKMTETIIGEMTETISVMIGSTVIAVMNAIAVMEVAVAHPRVAVDVEELQHALWIPPVRSAQNMVTLQTSVGGDTMIMIKMRIVLVLKKDEYRGGDQVHNASGTATHEIQDHTVDAEHEADSPDTKPSTASPSPSGSAPASSSEDGPSPGVSPLATPSRPVHVADQGGPRSHAASHDGAVDESQRTAENLSAAAGAGSEAASAAADSRTEAADSSPAGSSRVDGSSVARTPAVPVAPKPPQRRTRLQQGIRKPKTYTDGTVRYGLFSSTGEPDNLTQAMGDKKWKLAMEEEYAALMQNQTWHLVAPSSSRNILDCKWVFRIKKHADGTVERYNARLVAKGFKQRYDIDYEDTFSPVVKAATVRLVLYVSVSQGWGLQQLDVKNAFLHGILEEEVYMKQPYGLSSKLQQLGFVPSKADTSQFLYNRPAVDATKTPDDSTILHAYNIPHPSPMPRSTMQPRFSAIDVVDEYHSTNIE</sequence>
<feature type="compositionally biased region" description="Basic and acidic residues" evidence="1">
    <location>
        <begin position="175"/>
        <end position="184"/>
    </location>
</feature>
<evidence type="ECO:0000256" key="2">
    <source>
        <dbReference type="SAM" id="SignalP"/>
    </source>
</evidence>
<feature type="signal peptide" evidence="2">
    <location>
        <begin position="1"/>
        <end position="28"/>
    </location>
</feature>
<feature type="domain" description="Reverse transcriptase Ty1/copia-type" evidence="3">
    <location>
        <begin position="358"/>
        <end position="464"/>
    </location>
</feature>
<feature type="compositionally biased region" description="Low complexity" evidence="1">
    <location>
        <begin position="251"/>
        <end position="266"/>
    </location>
</feature>
<gene>
    <name evidence="4" type="ORF">QYE76_063726</name>
</gene>
<organism evidence="4 5">
    <name type="scientific">Lolium multiflorum</name>
    <name type="common">Italian ryegrass</name>
    <name type="synonym">Lolium perenne subsp. multiflorum</name>
    <dbReference type="NCBI Taxonomy" id="4521"/>
    <lineage>
        <taxon>Eukaryota</taxon>
        <taxon>Viridiplantae</taxon>
        <taxon>Streptophyta</taxon>
        <taxon>Embryophyta</taxon>
        <taxon>Tracheophyta</taxon>
        <taxon>Spermatophyta</taxon>
        <taxon>Magnoliopsida</taxon>
        <taxon>Liliopsida</taxon>
        <taxon>Poales</taxon>
        <taxon>Poaceae</taxon>
        <taxon>BOP clade</taxon>
        <taxon>Pooideae</taxon>
        <taxon>Poodae</taxon>
        <taxon>Poeae</taxon>
        <taxon>Poeae Chloroplast Group 2 (Poeae type)</taxon>
        <taxon>Loliodinae</taxon>
        <taxon>Loliinae</taxon>
        <taxon>Lolium</taxon>
    </lineage>
</organism>
<dbReference type="EMBL" id="JAUUTY010000004">
    <property type="protein sequence ID" value="KAK1645921.1"/>
    <property type="molecule type" value="Genomic_DNA"/>
</dbReference>
<protein>
    <recommendedName>
        <fullName evidence="3">Reverse transcriptase Ty1/copia-type domain-containing protein</fullName>
    </recommendedName>
</protein>
<name>A0AAD8S550_LOLMU</name>
<feature type="region of interest" description="Disordered" evidence="1">
    <location>
        <begin position="175"/>
        <end position="314"/>
    </location>
</feature>
<proteinExistence type="predicted"/>
<dbReference type="InterPro" id="IPR043502">
    <property type="entry name" value="DNA/RNA_pol_sf"/>
</dbReference>